<sequence>MLTIPTLGFKLQDTAQPIPNLNTNLLVGNYAELTSAIPVLRADFINVNMSSSITGGVYNQSFEVGADAPSLNISIPRVFVEANIGNYVQLLLRISRNRVISSAPTATVSINKGPVVVPPTPTTVWDFSDGTFQGWVPQGPYVGGLLRISNGSVVADIPNSQATSAHIISRAVPVIAGRTYDCSFEVIGGMATSDGSTLYMTINGSRIGTDVQNITSAQRQTGTGTFTAPLTGDVRLGIFNAKVPNGIHRLSLGNIRMTARP</sequence>
<dbReference type="Gene3D" id="2.60.120.260">
    <property type="entry name" value="Galactose-binding domain-like"/>
    <property type="match status" value="1"/>
</dbReference>
<dbReference type="GeneID" id="61634610"/>
<evidence type="ECO:0000313" key="2">
    <source>
        <dbReference type="Proteomes" id="UP000248640"/>
    </source>
</evidence>
<proteinExistence type="predicted"/>
<dbReference type="EMBL" id="LS483372">
    <property type="protein sequence ID" value="SQF93199.1"/>
    <property type="molecule type" value="Genomic_DNA"/>
</dbReference>
<dbReference type="InterPro" id="IPR008979">
    <property type="entry name" value="Galactose-bd-like_sf"/>
</dbReference>
<protein>
    <submittedName>
        <fullName evidence="1">Uncharacterized protein</fullName>
    </submittedName>
</protein>
<dbReference type="SUPFAM" id="SSF49785">
    <property type="entry name" value="Galactose-binding domain-like"/>
    <property type="match status" value="1"/>
</dbReference>
<dbReference type="RefSeq" id="WP_053257583.1">
    <property type="nucleotide sequence ID" value="NZ_CBCRXZ010000001.1"/>
</dbReference>
<accession>A0A3M3XZH3</accession>
<dbReference type="AlphaFoldDB" id="A0A3M3XZH3"/>
<name>A0A3M3XZH3_PSEFL</name>
<reference evidence="1 2" key="1">
    <citation type="submission" date="2018-06" db="EMBL/GenBank/DDBJ databases">
        <authorList>
            <consortium name="Pathogen Informatics"/>
            <person name="Doyle S."/>
        </authorList>
    </citation>
    <scope>NUCLEOTIDE SEQUENCE [LARGE SCALE GENOMIC DNA]</scope>
    <source>
        <strain evidence="1 2">NCTC10038</strain>
    </source>
</reference>
<organism evidence="1 2">
    <name type="scientific">Pseudomonas fluorescens</name>
    <dbReference type="NCBI Taxonomy" id="294"/>
    <lineage>
        <taxon>Bacteria</taxon>
        <taxon>Pseudomonadati</taxon>
        <taxon>Pseudomonadota</taxon>
        <taxon>Gammaproteobacteria</taxon>
        <taxon>Pseudomonadales</taxon>
        <taxon>Pseudomonadaceae</taxon>
        <taxon>Pseudomonas</taxon>
    </lineage>
</organism>
<evidence type="ECO:0000313" key="1">
    <source>
        <dbReference type="EMBL" id="SQF93199.1"/>
    </source>
</evidence>
<gene>
    <name evidence="1" type="ORF">NCTC10038_04664</name>
</gene>
<dbReference type="Proteomes" id="UP000248640">
    <property type="component" value="Chromosome 1"/>
</dbReference>